<dbReference type="Pfam" id="PF09694">
    <property type="entry name" value="Gcw_chp"/>
    <property type="match status" value="1"/>
</dbReference>
<dbReference type="AlphaFoldDB" id="A0A1W1H336"/>
<dbReference type="EMBL" id="FWEU01000005">
    <property type="protein sequence ID" value="SLM26002.1"/>
    <property type="molecule type" value="Genomic_DNA"/>
</dbReference>
<reference evidence="2" key="1">
    <citation type="submission" date="2016-10" db="EMBL/GenBank/DDBJ databases">
        <authorList>
            <person name="Varghese N."/>
        </authorList>
    </citation>
    <scope>NUCLEOTIDE SEQUENCE [LARGE SCALE GENOMIC DNA]</scope>
    <source>
        <strain evidence="2">92MFCol6.1</strain>
    </source>
</reference>
<sequence>MIPRPPQRGFTLNLRWHGSIAIEPLRPCHRHCRPGGQTAFDEEVSAVKSKGMIMASAAALAGLLCAGSVQAQVQVSGTAALTSDYVWRGSSQSEGDPAAQVGAKVTVGSGWYASAWGSNVSFTPDSGARSEFDLVAGWSGALSPDWSLDANLTRYVYPGTGRALDWTELNVTTTWKQRAWLQVAHSNDALAGGRRGTYAQLGVRVPLNERVRLEAAVGQYWLATAQGPDYLHGQLSAIATLTPAWELRATVHDTDSAAKRLFPGNAGGRWELALQGSF</sequence>
<proteinExistence type="predicted"/>
<dbReference type="Proteomes" id="UP000191133">
    <property type="component" value="Unassembled WGS sequence"/>
</dbReference>
<dbReference type="InterPro" id="IPR010239">
    <property type="entry name" value="CHP02001"/>
</dbReference>
<dbReference type="NCBIfam" id="TIGR02001">
    <property type="entry name" value="gcw_chp"/>
    <property type="match status" value="1"/>
</dbReference>
<evidence type="ECO:0000313" key="1">
    <source>
        <dbReference type="EMBL" id="SLM26002.1"/>
    </source>
</evidence>
<evidence type="ECO:0000313" key="2">
    <source>
        <dbReference type="Proteomes" id="UP000191133"/>
    </source>
</evidence>
<evidence type="ECO:0008006" key="3">
    <source>
        <dbReference type="Google" id="ProtNLM"/>
    </source>
</evidence>
<organism evidence="1 2">
    <name type="scientific">Stenotrophomonas indicatrix</name>
    <dbReference type="NCBI Taxonomy" id="2045451"/>
    <lineage>
        <taxon>Bacteria</taxon>
        <taxon>Pseudomonadati</taxon>
        <taxon>Pseudomonadota</taxon>
        <taxon>Gammaproteobacteria</taxon>
        <taxon>Lysobacterales</taxon>
        <taxon>Lysobacteraceae</taxon>
        <taxon>Stenotrophomonas</taxon>
    </lineage>
</organism>
<protein>
    <recommendedName>
        <fullName evidence="3">MetA-pathway of phenol degradation</fullName>
    </recommendedName>
</protein>
<accession>A0A1W1H336</accession>
<name>A0A1W1H336_9GAMM</name>
<gene>
    <name evidence="1" type="ORF">SAMN04488690_3758</name>
</gene>